<dbReference type="EMBL" id="JAWHTF010000001">
    <property type="protein sequence ID" value="MDU8884545.1"/>
    <property type="molecule type" value="Genomic_DNA"/>
</dbReference>
<organism evidence="1 2">
    <name type="scientific">Gilvirhabdus luticola</name>
    <dbReference type="NCBI Taxonomy" id="3079858"/>
    <lineage>
        <taxon>Bacteria</taxon>
        <taxon>Pseudomonadati</taxon>
        <taxon>Bacteroidota</taxon>
        <taxon>Flavobacteriia</taxon>
        <taxon>Flavobacteriales</taxon>
        <taxon>Flavobacteriaceae</taxon>
        <taxon>Gilvirhabdus</taxon>
    </lineage>
</organism>
<protein>
    <recommendedName>
        <fullName evidence="3">T9SS type A sorting domain-containing protein</fullName>
    </recommendedName>
</protein>
<reference evidence="1 2" key="1">
    <citation type="submission" date="2023-10" db="EMBL/GenBank/DDBJ databases">
        <title>Marimonas sp. nov. isolated from tidal mud flat.</title>
        <authorList>
            <person name="Jaincy N.J."/>
            <person name="Srinivasan S."/>
            <person name="Lee S.-S."/>
        </authorList>
    </citation>
    <scope>NUCLEOTIDE SEQUENCE [LARGE SCALE GENOMIC DNA]</scope>
    <source>
        <strain evidence="1 2">MJ-SS3</strain>
    </source>
</reference>
<evidence type="ECO:0008006" key="3">
    <source>
        <dbReference type="Google" id="ProtNLM"/>
    </source>
</evidence>
<dbReference type="Proteomes" id="UP001268651">
    <property type="component" value="Unassembled WGS sequence"/>
</dbReference>
<dbReference type="RefSeq" id="WP_316660247.1">
    <property type="nucleotide sequence ID" value="NZ_JAWHTF010000001.1"/>
</dbReference>
<keyword evidence="2" id="KW-1185">Reference proteome</keyword>
<evidence type="ECO:0000313" key="1">
    <source>
        <dbReference type="EMBL" id="MDU8884545.1"/>
    </source>
</evidence>
<proteinExistence type="predicted"/>
<gene>
    <name evidence="1" type="ORF">RXV94_00130</name>
</gene>
<sequence>MLFKIRIFIIIILTWGSISSQNSRIPPPPCYANDNTGAGGVIGNGGYLGGYDGTTLQFGFSLGTDVEGVEFNDVFVLYIATGATGRSVIDHTVDDDADSYRIAITNSNAYGYGSDIYFPAGIEVNYAIAIDINSGGLYGIPNSGNIGTGGLNFISSVNSTLTSNIQEGFQISFDCTDIGLNSQDDFAMFGVYVSHTGYTYDEGYGGITAGTQGSDDIIFNGDFPYESCWGYGTLNANEFDKSNFKAYYFDGELHISGINDLTRISIFDLFGRKISSTRHQIFGFKAIPIKLNRDQLQLIVIETNNKRKILKVIPK</sequence>
<evidence type="ECO:0000313" key="2">
    <source>
        <dbReference type="Proteomes" id="UP001268651"/>
    </source>
</evidence>
<accession>A0ABU3U2B0</accession>
<comment type="caution">
    <text evidence="1">The sequence shown here is derived from an EMBL/GenBank/DDBJ whole genome shotgun (WGS) entry which is preliminary data.</text>
</comment>
<name>A0ABU3U2B0_9FLAO</name>